<evidence type="ECO:0000313" key="3">
    <source>
        <dbReference type="Proteomes" id="UP001356427"/>
    </source>
</evidence>
<name>A0AAN8L478_9TELE</name>
<gene>
    <name evidence="2" type="ORF">J4Q44_G00289220</name>
</gene>
<dbReference type="Proteomes" id="UP001356427">
    <property type="component" value="Unassembled WGS sequence"/>
</dbReference>
<protein>
    <submittedName>
        <fullName evidence="2">Uncharacterized protein</fullName>
    </submittedName>
</protein>
<comment type="caution">
    <text evidence="2">The sequence shown here is derived from an EMBL/GenBank/DDBJ whole genome shotgun (WGS) entry which is preliminary data.</text>
</comment>
<dbReference type="AlphaFoldDB" id="A0AAN8L478"/>
<feature type="compositionally biased region" description="Basic and acidic residues" evidence="1">
    <location>
        <begin position="12"/>
        <end position="30"/>
    </location>
</feature>
<evidence type="ECO:0000313" key="2">
    <source>
        <dbReference type="EMBL" id="KAK6300824.1"/>
    </source>
</evidence>
<proteinExistence type="predicted"/>
<feature type="region of interest" description="Disordered" evidence="1">
    <location>
        <begin position="1"/>
        <end position="34"/>
    </location>
</feature>
<keyword evidence="3" id="KW-1185">Reference proteome</keyword>
<reference evidence="2 3" key="1">
    <citation type="submission" date="2021-04" db="EMBL/GenBank/DDBJ databases">
        <authorList>
            <person name="De Guttry C."/>
            <person name="Zahm M."/>
            <person name="Klopp C."/>
            <person name="Cabau C."/>
            <person name="Louis A."/>
            <person name="Berthelot C."/>
            <person name="Parey E."/>
            <person name="Roest Crollius H."/>
            <person name="Montfort J."/>
            <person name="Robinson-Rechavi M."/>
            <person name="Bucao C."/>
            <person name="Bouchez O."/>
            <person name="Gislard M."/>
            <person name="Lluch J."/>
            <person name="Milhes M."/>
            <person name="Lampietro C."/>
            <person name="Lopez Roques C."/>
            <person name="Donnadieu C."/>
            <person name="Braasch I."/>
            <person name="Desvignes T."/>
            <person name="Postlethwait J."/>
            <person name="Bobe J."/>
            <person name="Wedekind C."/>
            <person name="Guiguen Y."/>
        </authorList>
    </citation>
    <scope>NUCLEOTIDE SEQUENCE [LARGE SCALE GENOMIC DNA]</scope>
    <source>
        <strain evidence="2">Cs_M1</strain>
        <tissue evidence="2">Blood</tissue>
    </source>
</reference>
<dbReference type="EMBL" id="JAGTTL010000027">
    <property type="protein sequence ID" value="KAK6300824.1"/>
    <property type="molecule type" value="Genomic_DNA"/>
</dbReference>
<accession>A0AAN8L478</accession>
<organism evidence="2 3">
    <name type="scientific">Coregonus suidteri</name>
    <dbReference type="NCBI Taxonomy" id="861788"/>
    <lineage>
        <taxon>Eukaryota</taxon>
        <taxon>Metazoa</taxon>
        <taxon>Chordata</taxon>
        <taxon>Craniata</taxon>
        <taxon>Vertebrata</taxon>
        <taxon>Euteleostomi</taxon>
        <taxon>Actinopterygii</taxon>
        <taxon>Neopterygii</taxon>
        <taxon>Teleostei</taxon>
        <taxon>Protacanthopterygii</taxon>
        <taxon>Salmoniformes</taxon>
        <taxon>Salmonidae</taxon>
        <taxon>Coregoninae</taxon>
        <taxon>Coregonus</taxon>
    </lineage>
</organism>
<sequence length="75" mass="8481">MSSDMAASVQEHPQDKGLDQSRTRRPKEQQSTEVLRAIMTPEIFETTTGSFQIALYMDMKPVLYAADCDWVTLSP</sequence>
<evidence type="ECO:0000256" key="1">
    <source>
        <dbReference type="SAM" id="MobiDB-lite"/>
    </source>
</evidence>